<keyword evidence="4" id="KW-1185">Reference proteome</keyword>
<gene>
    <name evidence="3" type="ORF">ODALV1_LOCUS22352</name>
</gene>
<feature type="region of interest" description="Disordered" evidence="2">
    <location>
        <begin position="401"/>
        <end position="434"/>
    </location>
</feature>
<evidence type="ECO:0000256" key="1">
    <source>
        <dbReference type="SAM" id="Coils"/>
    </source>
</evidence>
<accession>A0ABP1RHT4</accession>
<proteinExistence type="predicted"/>
<feature type="compositionally biased region" description="Polar residues" evidence="2">
    <location>
        <begin position="425"/>
        <end position="434"/>
    </location>
</feature>
<feature type="compositionally biased region" description="Basic and acidic residues" evidence="2">
    <location>
        <begin position="410"/>
        <end position="424"/>
    </location>
</feature>
<organism evidence="3 4">
    <name type="scientific">Orchesella dallaii</name>
    <dbReference type="NCBI Taxonomy" id="48710"/>
    <lineage>
        <taxon>Eukaryota</taxon>
        <taxon>Metazoa</taxon>
        <taxon>Ecdysozoa</taxon>
        <taxon>Arthropoda</taxon>
        <taxon>Hexapoda</taxon>
        <taxon>Collembola</taxon>
        <taxon>Entomobryomorpha</taxon>
        <taxon>Entomobryoidea</taxon>
        <taxon>Orchesellidae</taxon>
        <taxon>Orchesellinae</taxon>
        <taxon>Orchesella</taxon>
    </lineage>
</organism>
<evidence type="ECO:0000256" key="2">
    <source>
        <dbReference type="SAM" id="MobiDB-lite"/>
    </source>
</evidence>
<protein>
    <submittedName>
        <fullName evidence="3">Uncharacterized protein</fullName>
    </submittedName>
</protein>
<keyword evidence="1" id="KW-0175">Coiled coil</keyword>
<dbReference type="EMBL" id="CAXLJM020000075">
    <property type="protein sequence ID" value="CAL8128585.1"/>
    <property type="molecule type" value="Genomic_DNA"/>
</dbReference>
<comment type="caution">
    <text evidence="3">The sequence shown here is derived from an EMBL/GenBank/DDBJ whole genome shotgun (WGS) entry which is preliminary data.</text>
</comment>
<dbReference type="Proteomes" id="UP001642540">
    <property type="component" value="Unassembled WGS sequence"/>
</dbReference>
<reference evidence="3 4" key="1">
    <citation type="submission" date="2024-08" db="EMBL/GenBank/DDBJ databases">
        <authorList>
            <person name="Cucini C."/>
            <person name="Frati F."/>
        </authorList>
    </citation>
    <scope>NUCLEOTIDE SEQUENCE [LARGE SCALE GENOMIC DNA]</scope>
</reference>
<sequence length="452" mass="52759">MENAAGPTNLHALGLDPIAVPTENPSELSAQQANIPKKYQPYLNGTYYDLLRSYNHVLHQNNHLSTQLKFTQDALKVLQAKETNEKAQQSYYEQRNKAKEEEANEKLIFLHQIIHSDFVNLHENMTNQMGNHYIVQRAWEIFQEKLSEFLNKKIELEALIENYKIKVQNLEEEIRGAQITHIVVVEKLQRELKDAKSQSQSYLESYANEKQRLLSKNRHSLHNIVWFERENKNLKERLEALEIKNESLEKKVESLERDKTNESGKKRKKHQVIMKQVAEFEVVGKEKLIRERDESLQENEKLRSSLKSLRTRCELINSERMLNEQVKQYQINVQTFDKELEKSLIQTKHEESTITVDAELGTEFQANDIECTTMEVMEEPITIESLIKNIYNVLDKDNVGGENVPVGETEMAKKKNARKSESQEHQPMSKKQNTSIIDLTTELEVIDFLNVE</sequence>
<evidence type="ECO:0000313" key="4">
    <source>
        <dbReference type="Proteomes" id="UP001642540"/>
    </source>
</evidence>
<name>A0ABP1RHT4_9HEXA</name>
<evidence type="ECO:0000313" key="3">
    <source>
        <dbReference type="EMBL" id="CAL8128585.1"/>
    </source>
</evidence>
<feature type="coiled-coil region" evidence="1">
    <location>
        <begin position="146"/>
        <end position="319"/>
    </location>
</feature>